<protein>
    <recommendedName>
        <fullName evidence="3">Tryptophan synthase</fullName>
    </recommendedName>
</protein>
<reference evidence="2" key="2">
    <citation type="submission" date="2015-01" db="EMBL/GenBank/DDBJ databases">
        <title>Evolutionary Origins and Diversification of the Mycorrhizal Mutualists.</title>
        <authorList>
            <consortium name="DOE Joint Genome Institute"/>
            <consortium name="Mycorrhizal Genomics Consortium"/>
            <person name="Kohler A."/>
            <person name="Kuo A."/>
            <person name="Nagy L.G."/>
            <person name="Floudas D."/>
            <person name="Copeland A."/>
            <person name="Barry K.W."/>
            <person name="Cichocki N."/>
            <person name="Veneault-Fourrey C."/>
            <person name="LaButti K."/>
            <person name="Lindquist E.A."/>
            <person name="Lipzen A."/>
            <person name="Lundell T."/>
            <person name="Morin E."/>
            <person name="Murat C."/>
            <person name="Riley R."/>
            <person name="Ohm R."/>
            <person name="Sun H."/>
            <person name="Tunlid A."/>
            <person name="Henrissat B."/>
            <person name="Grigoriev I.V."/>
            <person name="Hibbett D.S."/>
            <person name="Martin F."/>
        </authorList>
    </citation>
    <scope>NUCLEOTIDE SEQUENCE [LARGE SCALE GENOMIC DNA]</scope>
    <source>
        <strain evidence="2">Marx 270</strain>
    </source>
</reference>
<sequence>MGVLLSRNGTCEPGFDDRAESVGFGFRNDTRLHTGIHVCDIRGARRRPIGKACFGYCCHLREDDTVPVLLAMQARRADVFEVGVPFSVPSQRSRNYPLELSM</sequence>
<reference evidence="1 2" key="1">
    <citation type="submission" date="2014-04" db="EMBL/GenBank/DDBJ databases">
        <authorList>
            <consortium name="DOE Joint Genome Institute"/>
            <person name="Kuo A."/>
            <person name="Kohler A."/>
            <person name="Costa M.D."/>
            <person name="Nagy L.G."/>
            <person name="Floudas D."/>
            <person name="Copeland A."/>
            <person name="Barry K.W."/>
            <person name="Cichocki N."/>
            <person name="Veneault-Fourrey C."/>
            <person name="LaButti K."/>
            <person name="Lindquist E.A."/>
            <person name="Lipzen A."/>
            <person name="Lundell T."/>
            <person name="Morin E."/>
            <person name="Murat C."/>
            <person name="Sun H."/>
            <person name="Tunlid A."/>
            <person name="Henrissat B."/>
            <person name="Grigoriev I.V."/>
            <person name="Hibbett D.S."/>
            <person name="Martin F."/>
            <person name="Nordberg H.P."/>
            <person name="Cantor M.N."/>
            <person name="Hua S.X."/>
        </authorList>
    </citation>
    <scope>NUCLEOTIDE SEQUENCE [LARGE SCALE GENOMIC DNA]</scope>
    <source>
        <strain evidence="1 2">Marx 270</strain>
    </source>
</reference>
<organism evidence="1 2">
    <name type="scientific">Pisolithus tinctorius Marx 270</name>
    <dbReference type="NCBI Taxonomy" id="870435"/>
    <lineage>
        <taxon>Eukaryota</taxon>
        <taxon>Fungi</taxon>
        <taxon>Dikarya</taxon>
        <taxon>Basidiomycota</taxon>
        <taxon>Agaricomycotina</taxon>
        <taxon>Agaricomycetes</taxon>
        <taxon>Agaricomycetidae</taxon>
        <taxon>Boletales</taxon>
        <taxon>Sclerodermatineae</taxon>
        <taxon>Pisolithaceae</taxon>
        <taxon>Pisolithus</taxon>
    </lineage>
</organism>
<keyword evidence="2" id="KW-1185">Reference proteome</keyword>
<dbReference type="InParanoid" id="A0A0C3KN25"/>
<dbReference type="EMBL" id="KN831950">
    <property type="protein sequence ID" value="KIO10992.1"/>
    <property type="molecule type" value="Genomic_DNA"/>
</dbReference>
<gene>
    <name evidence="1" type="ORF">M404DRAFT_828634</name>
</gene>
<dbReference type="Proteomes" id="UP000054217">
    <property type="component" value="Unassembled WGS sequence"/>
</dbReference>
<dbReference type="AlphaFoldDB" id="A0A0C3KN25"/>
<evidence type="ECO:0000313" key="2">
    <source>
        <dbReference type="Proteomes" id="UP000054217"/>
    </source>
</evidence>
<dbReference type="HOGENOM" id="CLU_2278616_0_0_1"/>
<proteinExistence type="predicted"/>
<name>A0A0C3KN25_PISTI</name>
<accession>A0A0C3KN25</accession>
<evidence type="ECO:0000313" key="1">
    <source>
        <dbReference type="EMBL" id="KIO10992.1"/>
    </source>
</evidence>
<evidence type="ECO:0008006" key="3">
    <source>
        <dbReference type="Google" id="ProtNLM"/>
    </source>
</evidence>